<feature type="chain" id="PRO_5013917127" evidence="1">
    <location>
        <begin position="24"/>
        <end position="172"/>
    </location>
</feature>
<dbReference type="Gene3D" id="3.90.10.10">
    <property type="entry name" value="Cytochrome C3"/>
    <property type="match status" value="1"/>
</dbReference>
<dbReference type="PROSITE" id="PS51257">
    <property type="entry name" value="PROKAR_LIPOPROTEIN"/>
    <property type="match status" value="1"/>
</dbReference>
<dbReference type="AlphaFoldDB" id="A0A2H0LRN5"/>
<dbReference type="InterPro" id="IPR036280">
    <property type="entry name" value="Multihaem_cyt_sf"/>
</dbReference>
<organism evidence="2 3">
    <name type="scientific">Candidatus Abzuiibacterium crystallinum</name>
    <dbReference type="NCBI Taxonomy" id="1974748"/>
    <lineage>
        <taxon>Bacteria</taxon>
        <taxon>Pseudomonadati</taxon>
        <taxon>Candidatus Omnitrophota</taxon>
        <taxon>Candidatus Abzuiibacterium</taxon>
    </lineage>
</organism>
<evidence type="ECO:0000313" key="3">
    <source>
        <dbReference type="Proteomes" id="UP000230859"/>
    </source>
</evidence>
<evidence type="ECO:0000313" key="2">
    <source>
        <dbReference type="EMBL" id="PIQ87026.1"/>
    </source>
</evidence>
<protein>
    <submittedName>
        <fullName evidence="2">Uncharacterized protein</fullName>
    </submittedName>
</protein>
<proteinExistence type="predicted"/>
<dbReference type="Proteomes" id="UP000230859">
    <property type="component" value="Unassembled WGS sequence"/>
</dbReference>
<feature type="signal peptide" evidence="1">
    <location>
        <begin position="1"/>
        <end position="23"/>
    </location>
</feature>
<name>A0A2H0LRN5_9BACT</name>
<keyword evidence="1" id="KW-0732">Signal</keyword>
<sequence>MLLRRKFLLTICLTLACSFQTKADNTGMPSAPAASTANHPAPSPKIQNDDCFLCHDTMHAEKFSRSAHGGHLCTSCHSDIHEIPHEDKLVPVKCGECHRLESDIYTASDHGIALKSGLPAAACLDCHGEPHQILGSRREDSPVNRVNIAETCAKCHEDEKKWHLLICLRKHL</sequence>
<evidence type="ECO:0000256" key="1">
    <source>
        <dbReference type="SAM" id="SignalP"/>
    </source>
</evidence>
<comment type="caution">
    <text evidence="2">The sequence shown here is derived from an EMBL/GenBank/DDBJ whole genome shotgun (WGS) entry which is preliminary data.</text>
</comment>
<accession>A0A2H0LRN5</accession>
<gene>
    <name evidence="2" type="ORF">COV74_02455</name>
</gene>
<reference evidence="2 3" key="1">
    <citation type="submission" date="2017-09" db="EMBL/GenBank/DDBJ databases">
        <title>Depth-based differentiation of microbial function through sediment-hosted aquifers and enrichment of novel symbionts in the deep terrestrial subsurface.</title>
        <authorList>
            <person name="Probst A.J."/>
            <person name="Ladd B."/>
            <person name="Jarett J.K."/>
            <person name="Geller-Mcgrath D.E."/>
            <person name="Sieber C.M."/>
            <person name="Emerson J.B."/>
            <person name="Anantharaman K."/>
            <person name="Thomas B.C."/>
            <person name="Malmstrom R."/>
            <person name="Stieglmeier M."/>
            <person name="Klingl A."/>
            <person name="Woyke T."/>
            <person name="Ryan C.M."/>
            <person name="Banfield J.F."/>
        </authorList>
    </citation>
    <scope>NUCLEOTIDE SEQUENCE [LARGE SCALE GENOMIC DNA]</scope>
    <source>
        <strain evidence="2">CG11_big_fil_rev_8_21_14_0_20_45_26</strain>
    </source>
</reference>
<dbReference type="SUPFAM" id="SSF48695">
    <property type="entry name" value="Multiheme cytochromes"/>
    <property type="match status" value="1"/>
</dbReference>
<dbReference type="EMBL" id="PCVY01000022">
    <property type="protein sequence ID" value="PIQ87026.1"/>
    <property type="molecule type" value="Genomic_DNA"/>
</dbReference>